<accession>A0A210Q2Y2</accession>
<evidence type="ECO:0000256" key="4">
    <source>
        <dbReference type="SAM" id="SignalP"/>
    </source>
</evidence>
<sequence length="226" mass="25134">MATALFEWFVGLSWAFYKLSEAGVRLSLRRLQQRVDRSTETVVMDPDVGKIAKNLVKSVATGEISALKPQLDAINVRLIGVGLEELGLDDFLKGEFFTGDLFLDVKKQCYKDLGFRRLNFFSLFPAIMAKVSRDAMDKAKKEKIDGNLKGDGMQNGGILIVETGGKLLLSFKQENPADHLENREILKAVGNKNEEKPEPPPTEEGAKGIGVFHLYLYQGLIALIME</sequence>
<gene>
    <name evidence="5" type="ORF">KP79_PYT21609</name>
</gene>
<feature type="signal peptide" evidence="4">
    <location>
        <begin position="1"/>
        <end position="15"/>
    </location>
</feature>
<dbReference type="InterPro" id="IPR032801">
    <property type="entry name" value="PXL2A/B/C"/>
</dbReference>
<keyword evidence="2" id="KW-0963">Cytoplasm</keyword>
<dbReference type="Proteomes" id="UP000242188">
    <property type="component" value="Unassembled WGS sequence"/>
</dbReference>
<dbReference type="OrthoDB" id="40334at2759"/>
<feature type="chain" id="PRO_5012939449" evidence="4">
    <location>
        <begin position="16"/>
        <end position="226"/>
    </location>
</feature>
<dbReference type="GO" id="GO:0001516">
    <property type="term" value="P:prostaglandin biosynthetic process"/>
    <property type="evidence" value="ECO:0007669"/>
    <property type="project" value="TreeGrafter"/>
</dbReference>
<dbReference type="Pfam" id="PF13911">
    <property type="entry name" value="AhpC-TSA_2"/>
    <property type="match status" value="1"/>
</dbReference>
<dbReference type="GO" id="GO:0047017">
    <property type="term" value="F:prostaglandin F synthase activity"/>
    <property type="evidence" value="ECO:0007669"/>
    <property type="project" value="TreeGrafter"/>
</dbReference>
<dbReference type="STRING" id="6573.A0A210Q2Y2"/>
<dbReference type="GO" id="GO:0005737">
    <property type="term" value="C:cytoplasm"/>
    <property type="evidence" value="ECO:0007669"/>
    <property type="project" value="UniProtKB-SubCell"/>
</dbReference>
<dbReference type="EMBL" id="NEDP02005167">
    <property type="protein sequence ID" value="OWF43096.1"/>
    <property type="molecule type" value="Genomic_DNA"/>
</dbReference>
<organism evidence="5 6">
    <name type="scientific">Mizuhopecten yessoensis</name>
    <name type="common">Japanese scallop</name>
    <name type="synonym">Patinopecten yessoensis</name>
    <dbReference type="NCBI Taxonomy" id="6573"/>
    <lineage>
        <taxon>Eukaryota</taxon>
        <taxon>Metazoa</taxon>
        <taxon>Spiralia</taxon>
        <taxon>Lophotrochozoa</taxon>
        <taxon>Mollusca</taxon>
        <taxon>Bivalvia</taxon>
        <taxon>Autobranchia</taxon>
        <taxon>Pteriomorphia</taxon>
        <taxon>Pectinida</taxon>
        <taxon>Pectinoidea</taxon>
        <taxon>Pectinidae</taxon>
        <taxon>Mizuhopecten</taxon>
    </lineage>
</organism>
<keyword evidence="3" id="KW-0560">Oxidoreductase</keyword>
<name>A0A210Q2Y2_MIZYE</name>
<keyword evidence="4" id="KW-0732">Signal</keyword>
<dbReference type="PANTHER" id="PTHR28630:SF29">
    <property type="entry name" value="PROSTAMIDE_PROSTAGLANDIN F SYNTHASE"/>
    <property type="match status" value="1"/>
</dbReference>
<evidence type="ECO:0000256" key="2">
    <source>
        <dbReference type="ARBA" id="ARBA00022490"/>
    </source>
</evidence>
<keyword evidence="6" id="KW-1185">Reference proteome</keyword>
<evidence type="ECO:0000256" key="3">
    <source>
        <dbReference type="ARBA" id="ARBA00023002"/>
    </source>
</evidence>
<proteinExistence type="predicted"/>
<dbReference type="AlphaFoldDB" id="A0A210Q2Y2"/>
<evidence type="ECO:0000256" key="1">
    <source>
        <dbReference type="ARBA" id="ARBA00004496"/>
    </source>
</evidence>
<dbReference type="PANTHER" id="PTHR28630">
    <property type="match status" value="1"/>
</dbReference>
<evidence type="ECO:0000313" key="6">
    <source>
        <dbReference type="Proteomes" id="UP000242188"/>
    </source>
</evidence>
<reference evidence="5 6" key="1">
    <citation type="journal article" date="2017" name="Nat. Ecol. Evol.">
        <title>Scallop genome provides insights into evolution of bilaterian karyotype and development.</title>
        <authorList>
            <person name="Wang S."/>
            <person name="Zhang J."/>
            <person name="Jiao W."/>
            <person name="Li J."/>
            <person name="Xun X."/>
            <person name="Sun Y."/>
            <person name="Guo X."/>
            <person name="Huan P."/>
            <person name="Dong B."/>
            <person name="Zhang L."/>
            <person name="Hu X."/>
            <person name="Sun X."/>
            <person name="Wang J."/>
            <person name="Zhao C."/>
            <person name="Wang Y."/>
            <person name="Wang D."/>
            <person name="Huang X."/>
            <person name="Wang R."/>
            <person name="Lv J."/>
            <person name="Li Y."/>
            <person name="Zhang Z."/>
            <person name="Liu B."/>
            <person name="Lu W."/>
            <person name="Hui Y."/>
            <person name="Liang J."/>
            <person name="Zhou Z."/>
            <person name="Hou R."/>
            <person name="Li X."/>
            <person name="Liu Y."/>
            <person name="Li H."/>
            <person name="Ning X."/>
            <person name="Lin Y."/>
            <person name="Zhao L."/>
            <person name="Xing Q."/>
            <person name="Dou J."/>
            <person name="Li Y."/>
            <person name="Mao J."/>
            <person name="Guo H."/>
            <person name="Dou H."/>
            <person name="Li T."/>
            <person name="Mu C."/>
            <person name="Jiang W."/>
            <person name="Fu Q."/>
            <person name="Fu X."/>
            <person name="Miao Y."/>
            <person name="Liu J."/>
            <person name="Yu Q."/>
            <person name="Li R."/>
            <person name="Liao H."/>
            <person name="Li X."/>
            <person name="Kong Y."/>
            <person name="Jiang Z."/>
            <person name="Chourrout D."/>
            <person name="Li R."/>
            <person name="Bao Z."/>
        </authorList>
    </citation>
    <scope>NUCLEOTIDE SEQUENCE [LARGE SCALE GENOMIC DNA]</scope>
    <source>
        <strain evidence="5 6">PY_sf001</strain>
    </source>
</reference>
<comment type="subcellular location">
    <subcellularLocation>
        <location evidence="1">Cytoplasm</location>
    </subcellularLocation>
</comment>
<protein>
    <submittedName>
        <fullName evidence="5">Prostamide/prostaglandin F synthase</fullName>
    </submittedName>
</protein>
<evidence type="ECO:0000313" key="5">
    <source>
        <dbReference type="EMBL" id="OWF43096.1"/>
    </source>
</evidence>
<comment type="caution">
    <text evidence="5">The sequence shown here is derived from an EMBL/GenBank/DDBJ whole genome shotgun (WGS) entry which is preliminary data.</text>
</comment>